<evidence type="ECO:0000313" key="3">
    <source>
        <dbReference type="Proteomes" id="UP000028780"/>
    </source>
</evidence>
<name>A0A076NMR9_9CORY</name>
<gene>
    <name evidence="2" type="ORF">CIMIT_03360</name>
</gene>
<protein>
    <submittedName>
        <fullName evidence="2">Uncharacterized protein</fullName>
    </submittedName>
</protein>
<sequence>MATWAFTGGAHPNGASSIWEADRFLGTESEDFFGQHSRGCKDAKESAAADSTKPEKSMHPRILADDESAAADSRDAQSAAADWKTRSSGPLGRVC</sequence>
<accession>A0A076NMR9</accession>
<dbReference type="HOGENOM" id="CLU_2368089_0_0_11"/>
<reference evidence="2 3" key="1">
    <citation type="submission" date="2014-08" db="EMBL/GenBank/DDBJ databases">
        <title>Complete genome sequence of Corynebacterium imitans DSM 44264, isolated from a five-month-old boy with suspected pharyngeal diphtheria.</title>
        <authorList>
            <person name="Mollmann S."/>
            <person name="Albersmeier A."/>
            <person name="Ruckert C."/>
            <person name="Tauch A."/>
        </authorList>
    </citation>
    <scope>NUCLEOTIDE SEQUENCE [LARGE SCALE GENOMIC DNA]</scope>
    <source>
        <strain evidence="2 3">DSM 44264</strain>
    </source>
</reference>
<dbReference type="KEGG" id="cii:CIMIT_03360"/>
<organism evidence="2 3">
    <name type="scientific">Corynebacterium imitans</name>
    <dbReference type="NCBI Taxonomy" id="156978"/>
    <lineage>
        <taxon>Bacteria</taxon>
        <taxon>Bacillati</taxon>
        <taxon>Actinomycetota</taxon>
        <taxon>Actinomycetes</taxon>
        <taxon>Mycobacteriales</taxon>
        <taxon>Corynebacteriaceae</taxon>
        <taxon>Corynebacterium</taxon>
    </lineage>
</organism>
<dbReference type="Proteomes" id="UP000028780">
    <property type="component" value="Chromosome"/>
</dbReference>
<feature type="region of interest" description="Disordered" evidence="1">
    <location>
        <begin position="35"/>
        <end position="95"/>
    </location>
</feature>
<proteinExistence type="predicted"/>
<keyword evidence="3" id="KW-1185">Reference proteome</keyword>
<dbReference type="AlphaFoldDB" id="A0A076NMR9"/>
<feature type="compositionally biased region" description="Basic and acidic residues" evidence="1">
    <location>
        <begin position="39"/>
        <end position="64"/>
    </location>
</feature>
<evidence type="ECO:0000313" key="2">
    <source>
        <dbReference type="EMBL" id="AIJ33070.1"/>
    </source>
</evidence>
<dbReference type="EMBL" id="CP009211">
    <property type="protein sequence ID" value="AIJ33070.1"/>
    <property type="molecule type" value="Genomic_DNA"/>
</dbReference>
<evidence type="ECO:0000256" key="1">
    <source>
        <dbReference type="SAM" id="MobiDB-lite"/>
    </source>
</evidence>